<organism evidence="1 2">
    <name type="scientific">Panagrolaimus sp. ES5</name>
    <dbReference type="NCBI Taxonomy" id="591445"/>
    <lineage>
        <taxon>Eukaryota</taxon>
        <taxon>Metazoa</taxon>
        <taxon>Ecdysozoa</taxon>
        <taxon>Nematoda</taxon>
        <taxon>Chromadorea</taxon>
        <taxon>Rhabditida</taxon>
        <taxon>Tylenchina</taxon>
        <taxon>Panagrolaimomorpha</taxon>
        <taxon>Panagrolaimoidea</taxon>
        <taxon>Panagrolaimidae</taxon>
        <taxon>Panagrolaimus</taxon>
    </lineage>
</organism>
<name>A0AC34FT06_9BILA</name>
<sequence>MKNVFKKEPKEKKKKKKKKNPKQPKPNPHDNPTIHIAKRLDGISFENILEKMKKCYLAGTKEEILNIFDAFIKECLRILNEKNIKCPRKYLREATLYLIGLTHHLFKDDTPKSDVNVQSKSDANEQIKLGLTEQIICGYQILLKENDDQFVLDVYNGNVSNDIWKYSLKVAVKLDVLKYFFVLNQLFHLFKFEHSRRETSLYIFIREMFYDQKTLNNALEWIQQFNLKLEYFKEPVTICCEKFQPMNLVETTSQKIYEFYSAGGILPELLSCIAEFFRSCLKESLRSATMELIYNTFLLLSNIKNSDSSLIIFEILVQFDAFLKEKGVEFSQSVCSAKVSDDCWKNSFKVSFAQRCAVVRKHDKIELLPPLDLLFNVHLPESDSRYETILNTMQEFIGNKNTLDIGIELVQALKFDLQNLKCKNAVEIVNENRPWLIYAQKIIVEFEKFKYDLFKYDLVNCTAVLNVFYFDPTDERLLSSNFLAKREKEKPDVEISVEQCPLEFLRPATMELILMIDLTKEASSELIFSIGKKFYHCAHATERFKYVNVRVPDKLWSNSYKRCIENRKLRNLEPSTTFESLFRINQPETKDRKDIIYESVIELLSQNKTRLAAIKWINAFNMTKIKEEQFGHVDIYSYLFENGLQFKENKIQYLDSLLKQVATDTLPTTLRRAEKKEYTINKLLNKICSEVSEEYLKENNLYASELSFIQKSKFKFESWDRSYFELDALEELKIKELDDKYKIWFLQSILSDKNYAYCWAKYLNISDKDIPKELKSCSFLKLETKINERKSFYVKLNSVEICHFWGKPYKLITILSPEIFNEFIRAYFIESKPKVIGIDVESGNSKEAAVLQLATSEWTVLIDIQELYDKFSADQWIAFFELLFHPEIVRIGTAFNHDYGFLCNKFPYLQELFLEKERKVLCLQKLANYFIKEEIVVEYFSILDLNMDKSLQKSNWAKRFLTQSQKIYAVTDAVVVVLIYEEFKKYLERWIFAQKM</sequence>
<reference evidence="2" key="1">
    <citation type="submission" date="2022-11" db="UniProtKB">
        <authorList>
            <consortium name="WormBaseParasite"/>
        </authorList>
    </citation>
    <scope>IDENTIFICATION</scope>
</reference>
<dbReference type="WBParaSite" id="ES5_v2.g20571.t1">
    <property type="protein sequence ID" value="ES5_v2.g20571.t1"/>
    <property type="gene ID" value="ES5_v2.g20571"/>
</dbReference>
<accession>A0AC34FT06</accession>
<dbReference type="Proteomes" id="UP000887579">
    <property type="component" value="Unplaced"/>
</dbReference>
<evidence type="ECO:0000313" key="2">
    <source>
        <dbReference type="WBParaSite" id="ES5_v2.g20571.t1"/>
    </source>
</evidence>
<evidence type="ECO:0000313" key="1">
    <source>
        <dbReference type="Proteomes" id="UP000887579"/>
    </source>
</evidence>
<protein>
    <submittedName>
        <fullName evidence="2">3'-5' exonuclease domain-containing protein</fullName>
    </submittedName>
</protein>
<proteinExistence type="predicted"/>